<proteinExistence type="predicted"/>
<organism evidence="2 3">
    <name type="scientific">Sphenostylis stenocarpa</name>
    <dbReference type="NCBI Taxonomy" id="92480"/>
    <lineage>
        <taxon>Eukaryota</taxon>
        <taxon>Viridiplantae</taxon>
        <taxon>Streptophyta</taxon>
        <taxon>Embryophyta</taxon>
        <taxon>Tracheophyta</taxon>
        <taxon>Spermatophyta</taxon>
        <taxon>Magnoliopsida</taxon>
        <taxon>eudicotyledons</taxon>
        <taxon>Gunneridae</taxon>
        <taxon>Pentapetalae</taxon>
        <taxon>rosids</taxon>
        <taxon>fabids</taxon>
        <taxon>Fabales</taxon>
        <taxon>Fabaceae</taxon>
        <taxon>Papilionoideae</taxon>
        <taxon>50 kb inversion clade</taxon>
        <taxon>NPAAA clade</taxon>
        <taxon>indigoferoid/millettioid clade</taxon>
        <taxon>Phaseoleae</taxon>
        <taxon>Sphenostylis</taxon>
    </lineage>
</organism>
<dbReference type="Gramene" id="rna-AYBTSS11_LOCUS17578">
    <property type="protein sequence ID" value="CAJ1958139.1"/>
    <property type="gene ID" value="gene-AYBTSS11_LOCUS17578"/>
</dbReference>
<keyword evidence="3" id="KW-1185">Reference proteome</keyword>
<evidence type="ECO:0000256" key="1">
    <source>
        <dbReference type="SAM" id="MobiDB-lite"/>
    </source>
</evidence>
<protein>
    <submittedName>
        <fullName evidence="2">Uncharacterized protein</fullName>
    </submittedName>
</protein>
<accession>A0AA86STQ4</accession>
<dbReference type="EMBL" id="OY731402">
    <property type="protein sequence ID" value="CAJ1958139.1"/>
    <property type="molecule type" value="Genomic_DNA"/>
</dbReference>
<gene>
    <name evidence="2" type="ORF">AYBTSS11_LOCUS17578</name>
</gene>
<sequence length="162" mass="18860">MKKTTTLCLVEEGDALHTEERDMSHERHPEEREALCEGEKSIAKEREEYNAWHEDEFDEDKCIEEEVEAEALTEALTKYFGLLQWKKGMEVGTLEWKGLQRPVKDLGMVGEGEREWWSEGNMGLEEKRVVALAEAIWGLRKNRRSKDAEQGLWYGVAMNIEE</sequence>
<evidence type="ECO:0000313" key="2">
    <source>
        <dbReference type="EMBL" id="CAJ1958139.1"/>
    </source>
</evidence>
<reference evidence="2" key="1">
    <citation type="submission" date="2023-10" db="EMBL/GenBank/DDBJ databases">
        <authorList>
            <person name="Domelevo Entfellner J.-B."/>
        </authorList>
    </citation>
    <scope>NUCLEOTIDE SEQUENCE</scope>
</reference>
<feature type="region of interest" description="Disordered" evidence="1">
    <location>
        <begin position="13"/>
        <end position="35"/>
    </location>
</feature>
<dbReference type="Proteomes" id="UP001189624">
    <property type="component" value="Chromosome 5"/>
</dbReference>
<evidence type="ECO:0000313" key="3">
    <source>
        <dbReference type="Proteomes" id="UP001189624"/>
    </source>
</evidence>
<feature type="compositionally biased region" description="Basic and acidic residues" evidence="1">
    <location>
        <begin position="14"/>
        <end position="35"/>
    </location>
</feature>
<dbReference type="AlphaFoldDB" id="A0AA86STQ4"/>
<name>A0AA86STQ4_9FABA</name>